<dbReference type="Proteomes" id="UP000887159">
    <property type="component" value="Unassembled WGS sequence"/>
</dbReference>
<protein>
    <submittedName>
        <fullName evidence="1">Uncharacterized protein</fullName>
    </submittedName>
</protein>
<accession>A0A8X6VHC4</accession>
<sequence length="113" mass="12706">MQWDHPCQSNAVEMNHSATHELSIPNEEAHRLVGKAHAVEGLAVVEMPKSQAYLSRYLRSQSFPRKKRSKDAIVKQSAPHVYLFSAPFWSSRTACGCSEPQNRTLCLLTIPDT</sequence>
<evidence type="ECO:0000313" key="1">
    <source>
        <dbReference type="EMBL" id="GFY12754.1"/>
    </source>
</evidence>
<dbReference type="EMBL" id="BMAU01021316">
    <property type="protein sequence ID" value="GFY12754.1"/>
    <property type="molecule type" value="Genomic_DNA"/>
</dbReference>
<gene>
    <name evidence="1" type="ORF">TNCV_4284121</name>
</gene>
<reference evidence="1" key="1">
    <citation type="submission" date="2020-08" db="EMBL/GenBank/DDBJ databases">
        <title>Multicomponent nature underlies the extraordinary mechanical properties of spider dragline silk.</title>
        <authorList>
            <person name="Kono N."/>
            <person name="Nakamura H."/>
            <person name="Mori M."/>
            <person name="Yoshida Y."/>
            <person name="Ohtoshi R."/>
            <person name="Malay A.D."/>
            <person name="Moran D.A.P."/>
            <person name="Tomita M."/>
            <person name="Numata K."/>
            <person name="Arakawa K."/>
        </authorList>
    </citation>
    <scope>NUCLEOTIDE SEQUENCE</scope>
</reference>
<organism evidence="1 2">
    <name type="scientific">Trichonephila clavipes</name>
    <name type="common">Golden silk orbweaver</name>
    <name type="synonym">Nephila clavipes</name>
    <dbReference type="NCBI Taxonomy" id="2585209"/>
    <lineage>
        <taxon>Eukaryota</taxon>
        <taxon>Metazoa</taxon>
        <taxon>Ecdysozoa</taxon>
        <taxon>Arthropoda</taxon>
        <taxon>Chelicerata</taxon>
        <taxon>Arachnida</taxon>
        <taxon>Araneae</taxon>
        <taxon>Araneomorphae</taxon>
        <taxon>Entelegynae</taxon>
        <taxon>Araneoidea</taxon>
        <taxon>Nephilidae</taxon>
        <taxon>Trichonephila</taxon>
    </lineage>
</organism>
<evidence type="ECO:0000313" key="2">
    <source>
        <dbReference type="Proteomes" id="UP000887159"/>
    </source>
</evidence>
<proteinExistence type="predicted"/>
<name>A0A8X6VHC4_TRICX</name>
<comment type="caution">
    <text evidence="1">The sequence shown here is derived from an EMBL/GenBank/DDBJ whole genome shotgun (WGS) entry which is preliminary data.</text>
</comment>
<dbReference type="AlphaFoldDB" id="A0A8X6VHC4"/>
<keyword evidence="2" id="KW-1185">Reference proteome</keyword>